<sequence length="83" mass="9464">MNLEQKVDDLGKKVDEIYTAIMGSKFHEKGGYKSRLENVENRVEIIEDLINKWKWIAIGFVGLGGYGGLTFIAELVKFLTEKK</sequence>
<dbReference type="AlphaFoldDB" id="A0A419S9X2"/>
<dbReference type="EMBL" id="MBTA01000003">
    <property type="protein sequence ID" value="RKD19020.1"/>
    <property type="molecule type" value="Genomic_DNA"/>
</dbReference>
<accession>A0A419S9X2</accession>
<proteinExistence type="predicted"/>
<keyword evidence="1" id="KW-0812">Transmembrane</keyword>
<reference evidence="2 3" key="1">
    <citation type="submission" date="2016-07" db="EMBL/GenBank/DDBJ databases">
        <title>Genome of Pelobium manganitolerans.</title>
        <authorList>
            <person name="Wu S."/>
            <person name="Wang G."/>
        </authorList>
    </citation>
    <scope>NUCLEOTIDE SEQUENCE [LARGE SCALE GENOMIC DNA]</scope>
    <source>
        <strain evidence="2 3">YS-25</strain>
    </source>
</reference>
<dbReference type="Proteomes" id="UP000283433">
    <property type="component" value="Unassembled WGS sequence"/>
</dbReference>
<gene>
    <name evidence="2" type="ORF">BCY91_14175</name>
</gene>
<evidence type="ECO:0000313" key="3">
    <source>
        <dbReference type="Proteomes" id="UP000283433"/>
    </source>
</evidence>
<keyword evidence="3" id="KW-1185">Reference proteome</keyword>
<protein>
    <submittedName>
        <fullName evidence="2">Uncharacterized protein</fullName>
    </submittedName>
</protein>
<keyword evidence="1" id="KW-1133">Transmembrane helix</keyword>
<organism evidence="2 3">
    <name type="scientific">Pelobium manganitolerans</name>
    <dbReference type="NCBI Taxonomy" id="1842495"/>
    <lineage>
        <taxon>Bacteria</taxon>
        <taxon>Pseudomonadati</taxon>
        <taxon>Bacteroidota</taxon>
        <taxon>Sphingobacteriia</taxon>
        <taxon>Sphingobacteriales</taxon>
        <taxon>Sphingobacteriaceae</taxon>
        <taxon>Pelobium</taxon>
    </lineage>
</organism>
<evidence type="ECO:0000313" key="2">
    <source>
        <dbReference type="EMBL" id="RKD19020.1"/>
    </source>
</evidence>
<comment type="caution">
    <text evidence="2">The sequence shown here is derived from an EMBL/GenBank/DDBJ whole genome shotgun (WGS) entry which is preliminary data.</text>
</comment>
<keyword evidence="1" id="KW-0472">Membrane</keyword>
<evidence type="ECO:0000256" key="1">
    <source>
        <dbReference type="SAM" id="Phobius"/>
    </source>
</evidence>
<feature type="transmembrane region" description="Helical" evidence="1">
    <location>
        <begin position="55"/>
        <end position="76"/>
    </location>
</feature>
<dbReference type="RefSeq" id="WP_120180667.1">
    <property type="nucleotide sequence ID" value="NZ_MBTA01000003.1"/>
</dbReference>
<name>A0A419S9X2_9SPHI</name>